<evidence type="ECO:0000256" key="1">
    <source>
        <dbReference type="SAM" id="Coils"/>
    </source>
</evidence>
<sequence>MQQVEDQIPADRLAHLIRSDDPPTLYEHAIIGKAIRDMEQEIAALMLRKRAFESRLQELKEHKADSSPFTTLISSIRSFLRREIDV</sequence>
<proteinExistence type="predicted"/>
<dbReference type="Proteomes" id="UP000541558">
    <property type="component" value="Unassembled WGS sequence"/>
</dbReference>
<keyword evidence="3" id="KW-1185">Reference proteome</keyword>
<dbReference type="AlphaFoldDB" id="A0A8H5C549"/>
<comment type="caution">
    <text evidence="2">The sequence shown here is derived from an EMBL/GenBank/DDBJ whole genome shotgun (WGS) entry which is preliminary data.</text>
</comment>
<accession>A0A8H5C549</accession>
<evidence type="ECO:0000313" key="3">
    <source>
        <dbReference type="Proteomes" id="UP000541558"/>
    </source>
</evidence>
<organism evidence="2 3">
    <name type="scientific">Ephemerocybe angulata</name>
    <dbReference type="NCBI Taxonomy" id="980116"/>
    <lineage>
        <taxon>Eukaryota</taxon>
        <taxon>Fungi</taxon>
        <taxon>Dikarya</taxon>
        <taxon>Basidiomycota</taxon>
        <taxon>Agaricomycotina</taxon>
        <taxon>Agaricomycetes</taxon>
        <taxon>Agaricomycetidae</taxon>
        <taxon>Agaricales</taxon>
        <taxon>Agaricineae</taxon>
        <taxon>Psathyrellaceae</taxon>
        <taxon>Ephemerocybe</taxon>
    </lineage>
</organism>
<protein>
    <submittedName>
        <fullName evidence="2">Uncharacterized protein</fullName>
    </submittedName>
</protein>
<name>A0A8H5C549_9AGAR</name>
<reference evidence="2 3" key="1">
    <citation type="journal article" date="2020" name="ISME J.">
        <title>Uncovering the hidden diversity of litter-decomposition mechanisms in mushroom-forming fungi.</title>
        <authorList>
            <person name="Floudas D."/>
            <person name="Bentzer J."/>
            <person name="Ahren D."/>
            <person name="Johansson T."/>
            <person name="Persson P."/>
            <person name="Tunlid A."/>
        </authorList>
    </citation>
    <scope>NUCLEOTIDE SEQUENCE [LARGE SCALE GENOMIC DNA]</scope>
    <source>
        <strain evidence="2 3">CBS 175.51</strain>
    </source>
</reference>
<keyword evidence="1" id="KW-0175">Coiled coil</keyword>
<gene>
    <name evidence="2" type="ORF">D9611_014151</name>
</gene>
<feature type="coiled-coil region" evidence="1">
    <location>
        <begin position="35"/>
        <end position="62"/>
    </location>
</feature>
<dbReference type="EMBL" id="JAACJK010000072">
    <property type="protein sequence ID" value="KAF5334298.1"/>
    <property type="molecule type" value="Genomic_DNA"/>
</dbReference>
<evidence type="ECO:0000313" key="2">
    <source>
        <dbReference type="EMBL" id="KAF5334298.1"/>
    </source>
</evidence>